<dbReference type="RefSeq" id="WP_009949563.1">
    <property type="nucleotide sequence ID" value="NC_009142.1"/>
</dbReference>
<dbReference type="HOGENOM" id="CLU_139823_0_0_11"/>
<gene>
    <name evidence="1" type="ordered locus">SACE_4300</name>
</gene>
<protein>
    <submittedName>
        <fullName evidence="1">Uncharacterized protein</fullName>
    </submittedName>
</protein>
<keyword evidence="2" id="KW-1185">Reference proteome</keyword>
<dbReference type="EMBL" id="AM420293">
    <property type="protein sequence ID" value="CAM03569.1"/>
    <property type="molecule type" value="Genomic_DNA"/>
</dbReference>
<evidence type="ECO:0000313" key="1">
    <source>
        <dbReference type="EMBL" id="CAM03569.1"/>
    </source>
</evidence>
<proteinExistence type="predicted"/>
<dbReference type="Proteomes" id="UP000006728">
    <property type="component" value="Chromosome"/>
</dbReference>
<sequence>MTKDHFLSDSRYFVDMSVPLTGFDPIDLQATGMTELFLRTLVAHAGPTPALQLFKHCAEAKKQHSTPFKLPAEADLAELACAVTKMWYLGAWYGVSAHAYAKLTAKAAANGEKPAPNEQYMVSADSYVEGLLWRLTGGHVPGAKPTGFGSWAKAPAPIAPTPTGPYKETA</sequence>
<name>A4FHP4_SACEN</name>
<accession>A4FHP4</accession>
<dbReference type="KEGG" id="sen:SACE_4300"/>
<dbReference type="STRING" id="405948.SACE_4300"/>
<dbReference type="AlphaFoldDB" id="A4FHP4"/>
<evidence type="ECO:0000313" key="2">
    <source>
        <dbReference type="Proteomes" id="UP000006728"/>
    </source>
</evidence>
<organism evidence="1 2">
    <name type="scientific">Saccharopolyspora erythraea (strain ATCC 11635 / DSM 40517 / JCM 4748 / NBRC 13426 / NCIMB 8594 / NRRL 2338)</name>
    <dbReference type="NCBI Taxonomy" id="405948"/>
    <lineage>
        <taxon>Bacteria</taxon>
        <taxon>Bacillati</taxon>
        <taxon>Actinomycetota</taxon>
        <taxon>Actinomycetes</taxon>
        <taxon>Pseudonocardiales</taxon>
        <taxon>Pseudonocardiaceae</taxon>
        <taxon>Saccharopolyspora</taxon>
    </lineage>
</organism>
<reference evidence="1 2" key="1">
    <citation type="journal article" date="2007" name="Nat. Biotechnol.">
        <title>Complete genome sequence of the erythromycin-producing bacterium Saccharopolyspora erythraea NRRL23338.</title>
        <authorList>
            <person name="Oliynyk M."/>
            <person name="Samborskyy M."/>
            <person name="Lester J.B."/>
            <person name="Mironenko T."/>
            <person name="Scott N."/>
            <person name="Dickens S."/>
            <person name="Haydock S.F."/>
            <person name="Leadlay P.F."/>
        </authorList>
    </citation>
    <scope>NUCLEOTIDE SEQUENCE [LARGE SCALE GENOMIC DNA]</scope>
    <source>
        <strain evidence="2">ATCC 11635 / DSM 40517 / JCM 4748 / NBRC 13426 / NCIMB 8594 / NRRL 2338</strain>
    </source>
</reference>
<dbReference type="eggNOG" id="ENOG5032RCK">
    <property type="taxonomic scope" value="Bacteria"/>
</dbReference>
<dbReference type="OrthoDB" id="495830at2"/>